<dbReference type="Proteomes" id="UP000594042">
    <property type="component" value="Chromosome"/>
</dbReference>
<dbReference type="KEGG" id="copr:Cop2CBH44_29240"/>
<sequence length="274" mass="31443">MKLKAFIVLFALSICISTQAAIVDTVQVKSKKMNRNIPCVIISPDKQTGKTYPTLYLLHGYSGNHKTWIGIKPNLPQLVDEYGIIVVCPNGENSWYWDSPINANSQFETFVSDELIKYIDKNYPSIPNRKKRAITGLSMGGHGAMWLAIRHQDIFGAAGSMSGGLDIRPFPDNWDMKKQIGEEDKNQQIWEEHTVINQLDKLENGSLAIIFDCGYSDFFLTVNKNFHQGLLDRKIDHDFIVRPGWHNAEYWNNSIDYQLLFFNKFFNKKDTKTE</sequence>
<reference evidence="3" key="1">
    <citation type="submission" date="2020-07" db="EMBL/GenBank/DDBJ databases">
        <title>Complete genome sequencing of Coprobacter sp. strain 2CBH44.</title>
        <authorList>
            <person name="Sakamoto M."/>
            <person name="Murakami T."/>
            <person name="Mori H."/>
        </authorList>
    </citation>
    <scope>NUCLEOTIDE SEQUENCE [LARGE SCALE GENOMIC DNA]</scope>
    <source>
        <strain evidence="3">2CBH44</strain>
    </source>
</reference>
<protein>
    <recommendedName>
        <fullName evidence="4">XynC protein</fullName>
    </recommendedName>
</protein>
<dbReference type="Gene3D" id="3.40.50.1820">
    <property type="entry name" value="alpha/beta hydrolase"/>
    <property type="match status" value="1"/>
</dbReference>
<name>A0A7G1I1U7_9BACT</name>
<dbReference type="InterPro" id="IPR000801">
    <property type="entry name" value="Esterase-like"/>
</dbReference>
<proteinExistence type="predicted"/>
<dbReference type="EMBL" id="AP023322">
    <property type="protein sequence ID" value="BCI64571.1"/>
    <property type="molecule type" value="Genomic_DNA"/>
</dbReference>
<accession>A0A7G1I1U7</accession>
<evidence type="ECO:0000256" key="1">
    <source>
        <dbReference type="SAM" id="SignalP"/>
    </source>
</evidence>
<dbReference type="Pfam" id="PF00756">
    <property type="entry name" value="Esterase"/>
    <property type="match status" value="1"/>
</dbReference>
<dbReference type="RefSeq" id="WP_044228251.1">
    <property type="nucleotide sequence ID" value="NZ_AP023322.1"/>
</dbReference>
<keyword evidence="1" id="KW-0732">Signal</keyword>
<dbReference type="InterPro" id="IPR029058">
    <property type="entry name" value="AB_hydrolase_fold"/>
</dbReference>
<dbReference type="PANTHER" id="PTHR48098">
    <property type="entry name" value="ENTEROCHELIN ESTERASE-RELATED"/>
    <property type="match status" value="1"/>
</dbReference>
<dbReference type="GO" id="GO:0016747">
    <property type="term" value="F:acyltransferase activity, transferring groups other than amino-acyl groups"/>
    <property type="evidence" value="ECO:0007669"/>
    <property type="project" value="TreeGrafter"/>
</dbReference>
<evidence type="ECO:0008006" key="4">
    <source>
        <dbReference type="Google" id="ProtNLM"/>
    </source>
</evidence>
<dbReference type="SUPFAM" id="SSF53474">
    <property type="entry name" value="alpha/beta-Hydrolases"/>
    <property type="match status" value="1"/>
</dbReference>
<feature type="chain" id="PRO_5028986324" description="XynC protein" evidence="1">
    <location>
        <begin position="21"/>
        <end position="274"/>
    </location>
</feature>
<dbReference type="InterPro" id="IPR050583">
    <property type="entry name" value="Mycobacterial_A85_antigen"/>
</dbReference>
<evidence type="ECO:0000313" key="2">
    <source>
        <dbReference type="EMBL" id="BCI64571.1"/>
    </source>
</evidence>
<evidence type="ECO:0000313" key="3">
    <source>
        <dbReference type="Proteomes" id="UP000594042"/>
    </source>
</evidence>
<dbReference type="PANTHER" id="PTHR48098:SF1">
    <property type="entry name" value="DIACYLGLYCEROL ACYLTRANSFERASE_MYCOLYLTRANSFERASE AG85A"/>
    <property type="match status" value="1"/>
</dbReference>
<dbReference type="AlphaFoldDB" id="A0A7G1I1U7"/>
<organism evidence="2 3">
    <name type="scientific">Coprobacter secundus subsp. similis</name>
    <dbReference type="NCBI Taxonomy" id="2751153"/>
    <lineage>
        <taxon>Bacteria</taxon>
        <taxon>Pseudomonadati</taxon>
        <taxon>Bacteroidota</taxon>
        <taxon>Bacteroidia</taxon>
        <taxon>Bacteroidales</taxon>
        <taxon>Barnesiellaceae</taxon>
        <taxon>Coprobacter</taxon>
    </lineage>
</organism>
<gene>
    <name evidence="2" type="ORF">Cop2CBH44_29240</name>
</gene>
<feature type="signal peptide" evidence="1">
    <location>
        <begin position="1"/>
        <end position="20"/>
    </location>
</feature>
<keyword evidence="3" id="KW-1185">Reference proteome</keyword>